<dbReference type="InterPro" id="IPR015424">
    <property type="entry name" value="PyrdxlP-dep_Trfase"/>
</dbReference>
<dbReference type="OrthoDB" id="39225at2157"/>
<comment type="cofactor">
    <cofactor evidence="1">
        <name>pyridoxal 5'-phosphate</name>
        <dbReference type="ChEBI" id="CHEBI:597326"/>
    </cofactor>
</comment>
<proteinExistence type="predicted"/>
<feature type="domain" description="Aminotransferase class I/classII large" evidence="3">
    <location>
        <begin position="28"/>
        <end position="325"/>
    </location>
</feature>
<dbReference type="Gene3D" id="3.90.1150.10">
    <property type="entry name" value="Aspartate Aminotransferase, domain 1"/>
    <property type="match status" value="1"/>
</dbReference>
<gene>
    <name evidence="4" type="ORF">TVG0077159</name>
</gene>
<organism evidence="4 5">
    <name type="scientific">Thermoplasma volcanium (strain ATCC 51530 / DSM 4299 / JCM 9571 / NBRC 15438 / GSS1)</name>
    <dbReference type="NCBI Taxonomy" id="273116"/>
    <lineage>
        <taxon>Archaea</taxon>
        <taxon>Methanobacteriati</taxon>
        <taxon>Thermoplasmatota</taxon>
        <taxon>Thermoplasmata</taxon>
        <taxon>Thermoplasmatales</taxon>
        <taxon>Thermoplasmataceae</taxon>
        <taxon>Thermoplasma</taxon>
    </lineage>
</organism>
<dbReference type="RefSeq" id="WP_010916334.1">
    <property type="nucleotide sequence ID" value="NC_002689.2"/>
</dbReference>
<dbReference type="InterPro" id="IPR015422">
    <property type="entry name" value="PyrdxlP-dep_Trfase_small"/>
</dbReference>
<reference evidence="4 5" key="2">
    <citation type="journal article" date="2000" name="Proc. Natl. Acad. Sci. U.S.A.">
        <title>Archaeal adaptation to higher temperatures revealed by genomic sequence of Thermoplasma volcanium.</title>
        <authorList>
            <person name="Kawashima T."/>
            <person name="Amano N."/>
            <person name="Koike H."/>
            <person name="Makino S."/>
            <person name="Higuchi S."/>
            <person name="Kawashima-Ohya Y."/>
            <person name="Watanabe K."/>
            <person name="Yamazaki M."/>
            <person name="Kanehori K."/>
            <person name="Kawamoto T."/>
            <person name="Nunoshiba T."/>
            <person name="Yamamoto Y."/>
            <person name="Aramaki H."/>
            <person name="Makino K."/>
            <person name="Suzuki M."/>
        </authorList>
    </citation>
    <scope>NUCLEOTIDE SEQUENCE [LARGE SCALE GENOMIC DNA]</scope>
    <source>
        <strain evidence="5">ATCC 51530 / DSM 4299 / JCM 9571 / NBRC 15438 / GSS1</strain>
    </source>
</reference>
<dbReference type="KEGG" id="tvo:TVG0077159"/>
<dbReference type="AlphaFoldDB" id="Q97CM4"/>
<dbReference type="InterPro" id="IPR004839">
    <property type="entry name" value="Aminotransferase_I/II_large"/>
</dbReference>
<name>Q97CM4_THEVO</name>
<evidence type="ECO:0000313" key="4">
    <source>
        <dbReference type="EMBL" id="BAB59219.1"/>
    </source>
</evidence>
<keyword evidence="2" id="KW-0663">Pyridoxal phosphate</keyword>
<dbReference type="EMBL" id="BA000011">
    <property type="protein sequence ID" value="BAB59219.1"/>
    <property type="molecule type" value="Genomic_DNA"/>
</dbReference>
<dbReference type="InterPro" id="IPR015421">
    <property type="entry name" value="PyrdxlP-dep_Trfase_major"/>
</dbReference>
<dbReference type="PhylomeDB" id="Q97CM4"/>
<dbReference type="GeneID" id="1441564"/>
<sequence length="335" mass="38388">MRSHGGDVYKVSPNYDRITDMSSNVNPFLDLGKYSLYPEISYTDIEEKLRVYTKSTNMGIVIGPGLTHLIYKYFEFYQVKKPIIAMPNFSEYKGIAEDRHLRFSAIPSYIIEKDPLILKNFDHDALFITSPSNPFGELFPESTLETVFEIEEKRGRRVFLDGAFMDFVPNYAESIVQSSRSYFNVTIGRSLTKILAIPSLRAGYLIMERHEADLFRKAMEPWSICQPAIDFIRSIDINEVAKNSVALVNGEREYLISELKARGIKVIGNPSANYIVISMPRTDEFYNFMLSKGILVRLLDDYDYVGRCLVRLAIKTRSQNNAFLNALDNFMSSSE</sequence>
<dbReference type="NCBIfam" id="NF005021">
    <property type="entry name" value="PRK06425.1"/>
    <property type="match status" value="1"/>
</dbReference>
<reference evidence="4 5" key="1">
    <citation type="journal article" date="1999" name="Proc. Jpn. Acad.">
        <title>Determination of the complete genomic DNA sequence of Thermoplasma volvanium GSS1.</title>
        <authorList>
            <person name="Kawashima T."/>
            <person name="Yamamoto Y."/>
            <person name="Aramaki H."/>
            <person name="Nunoshiba T."/>
            <person name="Kawamoto T."/>
            <person name="Watanabe K."/>
            <person name="Yamazaki M."/>
            <person name="Kanehori K."/>
            <person name="Amano N."/>
            <person name="Ohya Y."/>
            <person name="Makino K."/>
            <person name="Suzuki M."/>
        </authorList>
    </citation>
    <scope>NUCLEOTIDE SEQUENCE [LARGE SCALE GENOMIC DNA]</scope>
    <source>
        <strain evidence="5">ATCC 51530 / DSM 4299 / JCM 9571 / NBRC 15438 / GSS1</strain>
    </source>
</reference>
<dbReference type="PANTHER" id="PTHR42885">
    <property type="entry name" value="HISTIDINOL-PHOSPHATE AMINOTRANSFERASE-RELATED"/>
    <property type="match status" value="1"/>
</dbReference>
<accession>Q97CM4</accession>
<dbReference type="Gene3D" id="3.40.640.10">
    <property type="entry name" value="Type I PLP-dependent aspartate aminotransferase-like (Major domain)"/>
    <property type="match status" value="1"/>
</dbReference>
<evidence type="ECO:0000256" key="1">
    <source>
        <dbReference type="ARBA" id="ARBA00001933"/>
    </source>
</evidence>
<dbReference type="DNASU" id="1441564"/>
<dbReference type="GO" id="GO:0030170">
    <property type="term" value="F:pyridoxal phosphate binding"/>
    <property type="evidence" value="ECO:0007669"/>
    <property type="project" value="InterPro"/>
</dbReference>
<dbReference type="HOGENOM" id="CLU_017584_3_2_2"/>
<dbReference type="PANTHER" id="PTHR42885:SF1">
    <property type="entry name" value="THREONINE-PHOSPHATE DECARBOXYLASE"/>
    <property type="match status" value="1"/>
</dbReference>
<dbReference type="eggNOG" id="arCOG04273">
    <property type="taxonomic scope" value="Archaea"/>
</dbReference>
<protein>
    <submittedName>
        <fullName evidence="4">Ribonucleotide reductase</fullName>
    </submittedName>
</protein>
<evidence type="ECO:0000256" key="2">
    <source>
        <dbReference type="ARBA" id="ARBA00022898"/>
    </source>
</evidence>
<dbReference type="PaxDb" id="273116-14324291"/>
<dbReference type="CDD" id="cd00609">
    <property type="entry name" value="AAT_like"/>
    <property type="match status" value="1"/>
</dbReference>
<evidence type="ECO:0000313" key="5">
    <source>
        <dbReference type="Proteomes" id="UP000001017"/>
    </source>
</evidence>
<dbReference type="Proteomes" id="UP000001017">
    <property type="component" value="Chromosome"/>
</dbReference>
<keyword evidence="5" id="KW-1185">Reference proteome</keyword>
<dbReference type="Pfam" id="PF00155">
    <property type="entry name" value="Aminotran_1_2"/>
    <property type="match status" value="1"/>
</dbReference>
<evidence type="ECO:0000259" key="3">
    <source>
        <dbReference type="Pfam" id="PF00155"/>
    </source>
</evidence>
<dbReference type="STRING" id="273116.gene:9380843"/>
<dbReference type="SUPFAM" id="SSF53383">
    <property type="entry name" value="PLP-dependent transferases"/>
    <property type="match status" value="1"/>
</dbReference>